<dbReference type="InterPro" id="IPR011251">
    <property type="entry name" value="Luciferase-like_dom"/>
</dbReference>
<dbReference type="InterPro" id="IPR050766">
    <property type="entry name" value="Bact_Lucif_Oxidored"/>
</dbReference>
<name>A0ABS9QGF2_9HYPH</name>
<sequence>MTDKVEFGLDTFGDVTLGSDGKLLPQAQVIRNLVEEAVLADQIGIDFIGVGEHHRDDFAISAPDTVLAGIATRTNRIKLGSAVTVLSSDDPIRVFQRFSTVDALSNGRAEVILGRGSFTESFPLFGFRLNDYETLFTEKLDLFAAVRKGEPVTWQGSIRPPLEDQSVYPPIENGTLKTWIGVGGSPESVVRAARYNLPLMLAIIGGDPKRFRPYVDLYHQALDQLGATKQPVGVHSPGYVAATDEQAREELWPHYKVMRDRIGGERGWPPATRADFVSEVERGSLYVGSPETVAKKIAATVKALGAQRFQMKYSSGPLPHEKMMRSIELYGTKVIPIVRDLLAEKPVLTEA</sequence>
<evidence type="ECO:0000313" key="4">
    <source>
        <dbReference type="EMBL" id="MCG7505694.1"/>
    </source>
</evidence>
<proteinExistence type="predicted"/>
<dbReference type="SUPFAM" id="SSF51679">
    <property type="entry name" value="Bacterial luciferase-like"/>
    <property type="match status" value="1"/>
</dbReference>
<keyword evidence="5" id="KW-1185">Reference proteome</keyword>
<comment type="caution">
    <text evidence="4">The sequence shown here is derived from an EMBL/GenBank/DDBJ whole genome shotgun (WGS) entry which is preliminary data.</text>
</comment>
<dbReference type="NCBIfam" id="TIGR03858">
    <property type="entry name" value="LLM_2I7G"/>
    <property type="match status" value="1"/>
</dbReference>
<dbReference type="Proteomes" id="UP001201701">
    <property type="component" value="Unassembled WGS sequence"/>
</dbReference>
<evidence type="ECO:0000313" key="5">
    <source>
        <dbReference type="Proteomes" id="UP001201701"/>
    </source>
</evidence>
<dbReference type="Pfam" id="PF00296">
    <property type="entry name" value="Bac_luciferase"/>
    <property type="match status" value="1"/>
</dbReference>
<evidence type="ECO:0000256" key="1">
    <source>
        <dbReference type="ARBA" id="ARBA00023002"/>
    </source>
</evidence>
<dbReference type="InterPro" id="IPR036661">
    <property type="entry name" value="Luciferase-like_sf"/>
</dbReference>
<evidence type="ECO:0000256" key="2">
    <source>
        <dbReference type="ARBA" id="ARBA00023033"/>
    </source>
</evidence>
<keyword evidence="1" id="KW-0560">Oxidoreductase</keyword>
<dbReference type="PANTHER" id="PTHR30137:SF8">
    <property type="entry name" value="BLR5498 PROTEIN"/>
    <property type="match status" value="1"/>
</dbReference>
<evidence type="ECO:0000259" key="3">
    <source>
        <dbReference type="Pfam" id="PF00296"/>
    </source>
</evidence>
<dbReference type="Gene3D" id="3.20.20.30">
    <property type="entry name" value="Luciferase-like domain"/>
    <property type="match status" value="1"/>
</dbReference>
<dbReference type="InterPro" id="IPR022290">
    <property type="entry name" value="LLM_Atu2307-like"/>
</dbReference>
<keyword evidence="2" id="KW-0503">Monooxygenase</keyword>
<accession>A0ABS9QGF2</accession>
<dbReference type="RefSeq" id="WP_239365113.1">
    <property type="nucleotide sequence ID" value="NZ_JAKREW010000009.1"/>
</dbReference>
<organism evidence="4 5">
    <name type="scientific">Mesorhizobium retamae</name>
    <dbReference type="NCBI Taxonomy" id="2912854"/>
    <lineage>
        <taxon>Bacteria</taxon>
        <taxon>Pseudomonadati</taxon>
        <taxon>Pseudomonadota</taxon>
        <taxon>Alphaproteobacteria</taxon>
        <taxon>Hyphomicrobiales</taxon>
        <taxon>Phyllobacteriaceae</taxon>
        <taxon>Mesorhizobium</taxon>
    </lineage>
</organism>
<dbReference type="EMBL" id="JAKREW010000009">
    <property type="protein sequence ID" value="MCG7505694.1"/>
    <property type="molecule type" value="Genomic_DNA"/>
</dbReference>
<dbReference type="PANTHER" id="PTHR30137">
    <property type="entry name" value="LUCIFERASE-LIKE MONOOXYGENASE"/>
    <property type="match status" value="1"/>
</dbReference>
<gene>
    <name evidence="4" type="ORF">L4923_11795</name>
</gene>
<reference evidence="4 5" key="1">
    <citation type="submission" date="2022-02" db="EMBL/GenBank/DDBJ databases">
        <title>Draft genome sequence of Mezorhizobium retamae strain IRAMC:0171 isolated from Retama raetam nodules.</title>
        <authorList>
            <person name="Bengaied R."/>
            <person name="Sbissi I."/>
            <person name="Huber K."/>
            <person name="Ghodbane F."/>
            <person name="Nouioui I."/>
            <person name="Tarhouni M."/>
            <person name="Gtari M."/>
        </authorList>
    </citation>
    <scope>NUCLEOTIDE SEQUENCE [LARGE SCALE GENOMIC DNA]</scope>
    <source>
        <strain evidence="4 5">IRAMC:0171</strain>
    </source>
</reference>
<protein>
    <submittedName>
        <fullName evidence="4">LLM class flavin-dependent oxidoreductase</fullName>
    </submittedName>
</protein>
<feature type="domain" description="Luciferase-like" evidence="3">
    <location>
        <begin position="24"/>
        <end position="307"/>
    </location>
</feature>